<feature type="active site" description="Charge relay system" evidence="1">
    <location>
        <position position="275"/>
    </location>
</feature>
<dbReference type="Proteomes" id="UP000578686">
    <property type="component" value="Unassembled WGS sequence"/>
</dbReference>
<dbReference type="GO" id="GO:0005976">
    <property type="term" value="P:polysaccharide metabolic process"/>
    <property type="evidence" value="ECO:0007669"/>
    <property type="project" value="TreeGrafter"/>
</dbReference>
<evidence type="ECO:0000313" key="5">
    <source>
        <dbReference type="Proteomes" id="UP000578686"/>
    </source>
</evidence>
<dbReference type="EMBL" id="JAAVJD010000122">
    <property type="protein sequence ID" value="NJQ06995.1"/>
    <property type="molecule type" value="Genomic_DNA"/>
</dbReference>
<evidence type="ECO:0000256" key="1">
    <source>
        <dbReference type="PIRSR" id="PIRSR639069-1"/>
    </source>
</evidence>
<dbReference type="SUPFAM" id="SSF53474">
    <property type="entry name" value="alpha/beta-Hydrolases"/>
    <property type="match status" value="1"/>
</dbReference>
<dbReference type="Gene3D" id="3.40.50.1820">
    <property type="entry name" value="alpha/beta hydrolase"/>
    <property type="match status" value="1"/>
</dbReference>
<dbReference type="InterPro" id="IPR008391">
    <property type="entry name" value="AXE1_dom"/>
</dbReference>
<feature type="active site" description="Nucleophile" evidence="1">
    <location>
        <position position="187"/>
    </location>
</feature>
<dbReference type="GO" id="GO:0052689">
    <property type="term" value="F:carboxylic ester hydrolase activity"/>
    <property type="evidence" value="ECO:0007669"/>
    <property type="project" value="TreeGrafter"/>
</dbReference>
<dbReference type="PANTHER" id="PTHR40111">
    <property type="entry name" value="CEPHALOSPORIN-C DEACETYLASE"/>
    <property type="match status" value="1"/>
</dbReference>
<evidence type="ECO:0000256" key="2">
    <source>
        <dbReference type="PIRSR" id="PIRSR639069-2"/>
    </source>
</evidence>
<name>A0A7X6D2H9_9ACTN</name>
<protein>
    <submittedName>
        <fullName evidence="4">Acetylxylan esterase</fullName>
    </submittedName>
</protein>
<evidence type="ECO:0000313" key="4">
    <source>
        <dbReference type="EMBL" id="NJQ06995.1"/>
    </source>
</evidence>
<keyword evidence="5" id="KW-1185">Reference proteome</keyword>
<organism evidence="4 5">
    <name type="scientific">Streptomyces lonarensis</name>
    <dbReference type="NCBI Taxonomy" id="700599"/>
    <lineage>
        <taxon>Bacteria</taxon>
        <taxon>Bacillati</taxon>
        <taxon>Actinomycetota</taxon>
        <taxon>Actinomycetes</taxon>
        <taxon>Kitasatosporales</taxon>
        <taxon>Streptomycetaceae</taxon>
        <taxon>Streptomyces</taxon>
    </lineage>
</organism>
<proteinExistence type="predicted"/>
<dbReference type="AlphaFoldDB" id="A0A7X6D2H9"/>
<feature type="binding site" evidence="2">
    <location>
        <position position="96"/>
    </location>
    <ligand>
        <name>substrate</name>
    </ligand>
</feature>
<gene>
    <name evidence="4" type="ORF">HCN56_15750</name>
</gene>
<dbReference type="InterPro" id="IPR039069">
    <property type="entry name" value="CE7"/>
</dbReference>
<reference evidence="4 5" key="1">
    <citation type="submission" date="2020-03" db="EMBL/GenBank/DDBJ databases">
        <title>Draft genome of Streptomyces sp. ventii, isolated from the Axial Seamount in the Pacific Ocean, and resequencing of the two type strains Streptomyces lonarensis strain NCL 716 and Streptomyces bohaiensis strain 11A07.</title>
        <authorList>
            <person name="Loughran R.M."/>
            <person name="Pfannmuller K.M."/>
            <person name="Wasson B.J."/>
            <person name="Deadmond M.C."/>
            <person name="Paddock B.E."/>
            <person name="Koyack M.J."/>
            <person name="Gallegos D.A."/>
            <person name="Mitchell E.A."/>
            <person name="Ushijima B."/>
            <person name="Saw J.H."/>
            <person name="Mcphail K.L."/>
            <person name="Videau P."/>
        </authorList>
    </citation>
    <scope>NUCLEOTIDE SEQUENCE [LARGE SCALE GENOMIC DNA]</scope>
    <source>
        <strain evidence="4 5">NCL716</strain>
    </source>
</reference>
<comment type="caution">
    <text evidence="4">The sequence shown here is derived from an EMBL/GenBank/DDBJ whole genome shotgun (WGS) entry which is preliminary data.</text>
</comment>
<dbReference type="InterPro" id="IPR029058">
    <property type="entry name" value="AB_hydrolase_fold"/>
</dbReference>
<accession>A0A7X6D2H9</accession>
<dbReference type="PANTHER" id="PTHR40111:SF1">
    <property type="entry name" value="CEPHALOSPORIN-C DEACETYLASE"/>
    <property type="match status" value="1"/>
</dbReference>
<dbReference type="Pfam" id="PF05448">
    <property type="entry name" value="AXE1"/>
    <property type="match status" value="1"/>
</dbReference>
<feature type="active site" description="Charge relay system" evidence="1">
    <location>
        <position position="304"/>
    </location>
</feature>
<evidence type="ECO:0000259" key="3">
    <source>
        <dbReference type="Pfam" id="PF05448"/>
    </source>
</evidence>
<feature type="domain" description="Acetyl xylan esterase" evidence="3">
    <location>
        <begin position="1"/>
        <end position="320"/>
    </location>
</feature>
<dbReference type="RefSeq" id="WP_167971623.1">
    <property type="nucleotide sequence ID" value="NZ_BHZG01000430.1"/>
</dbReference>
<sequence>MPLTDMPLEKLREYHSDVPTPGDFTSFWEETLAEARAAATGPATYRPVTDSALRTVDVFDVRFPGWAGQAVAGWLILPKGTTAGDALPAVVRYSPYNNGRGSYLDHLAWPSAGYVHLVVDARGMGDATPDPDPAPGPQSPRGFMTRGVADRDHYFYRRLVTDAVRALDAIREHPAVDPGRVIVSGRSQGGGLALATAGLAGGDTVAALIDVPFLCHFRRGAQVASQGPYTDFTAYLGERQMADPEQTFATLDYFDGLHFATLATAPAFFSVALMDPICPPSTVYAAYHRYGGERAMEVWPFGDHAGGRTVQLAKQLAWVAERGIAP</sequence>